<dbReference type="EMBL" id="LT629710">
    <property type="protein sequence ID" value="SDP25911.1"/>
    <property type="molecule type" value="Genomic_DNA"/>
</dbReference>
<reference evidence="5 6" key="1">
    <citation type="submission" date="2016-10" db="EMBL/GenBank/DDBJ databases">
        <authorList>
            <person name="de Groot N.N."/>
        </authorList>
    </citation>
    <scope>NUCLEOTIDE SEQUENCE [LARGE SCALE GENOMIC DNA]</scope>
    <source>
        <strain evidence="6">P4-7,KCTC 19426,CECT 7604</strain>
    </source>
</reference>
<protein>
    <submittedName>
        <fullName evidence="5">Predicted dehydrogenase</fullName>
    </submittedName>
</protein>
<evidence type="ECO:0000313" key="6">
    <source>
        <dbReference type="Proteomes" id="UP000198741"/>
    </source>
</evidence>
<name>A0A1H0R8W2_9ACTN</name>
<dbReference type="SUPFAM" id="SSF55347">
    <property type="entry name" value="Glyceraldehyde-3-phosphate dehydrogenase-like, C-terminal domain"/>
    <property type="match status" value="1"/>
</dbReference>
<dbReference type="InterPro" id="IPR055170">
    <property type="entry name" value="GFO_IDH_MocA-like_dom"/>
</dbReference>
<evidence type="ECO:0000259" key="3">
    <source>
        <dbReference type="Pfam" id="PF01408"/>
    </source>
</evidence>
<keyword evidence="6" id="KW-1185">Reference proteome</keyword>
<dbReference type="PANTHER" id="PTHR22604:SF105">
    <property type="entry name" value="TRANS-1,2-DIHYDROBENZENE-1,2-DIOL DEHYDROGENASE"/>
    <property type="match status" value="1"/>
</dbReference>
<comment type="similarity">
    <text evidence="1">Belongs to the Gfo/Idh/MocA family.</text>
</comment>
<dbReference type="Gene3D" id="3.30.360.10">
    <property type="entry name" value="Dihydrodipicolinate Reductase, domain 2"/>
    <property type="match status" value="1"/>
</dbReference>
<keyword evidence="2" id="KW-0560">Oxidoreductase</keyword>
<accession>A0A1H0R8W2</accession>
<dbReference type="Gene3D" id="3.40.50.720">
    <property type="entry name" value="NAD(P)-binding Rossmann-like Domain"/>
    <property type="match status" value="1"/>
</dbReference>
<dbReference type="InterPro" id="IPR036291">
    <property type="entry name" value="NAD(P)-bd_dom_sf"/>
</dbReference>
<dbReference type="InterPro" id="IPR000683">
    <property type="entry name" value="Gfo/Idh/MocA-like_OxRdtase_N"/>
</dbReference>
<sequence>MTPAGPRLRWALVGTGNVAARFGLDLHLSERHELVAVHSRSPERGQAFAARVGAPDWHSDLHEMFGRSDVDAVYIAVPHTLHHVVATAAIDAGKAVLLEKPFTVTAAQARDLVERARSRRTFLMEAMWTRFLPHMAQIRRLLKAGRLGDIRAVTAEHGVFFAHNPAHRMFDRALGGGALLDLAVYPISFASMVLGTPEAVSASATFTDTGVDAQTTVVLDHRDGRRATTTSSMQAWLSNRALIAGDAARLEIDRSWLHPSSFTVTDRDGHTERHESALEGTGYRFQADEVARGVLEGKLGSDVMSLEETCSIMATLDDARAQIGLRYPDESGPA</sequence>
<gene>
    <name evidence="5" type="ORF">SAMN04515671_3450</name>
</gene>
<proteinExistence type="inferred from homology"/>
<dbReference type="Pfam" id="PF22725">
    <property type="entry name" value="GFO_IDH_MocA_C3"/>
    <property type="match status" value="1"/>
</dbReference>
<dbReference type="GO" id="GO:0000166">
    <property type="term" value="F:nucleotide binding"/>
    <property type="evidence" value="ECO:0007669"/>
    <property type="project" value="InterPro"/>
</dbReference>
<dbReference type="SUPFAM" id="SSF51735">
    <property type="entry name" value="NAD(P)-binding Rossmann-fold domains"/>
    <property type="match status" value="1"/>
</dbReference>
<dbReference type="Pfam" id="PF01408">
    <property type="entry name" value="GFO_IDH_MocA"/>
    <property type="match status" value="1"/>
</dbReference>
<feature type="domain" description="GFO/IDH/MocA-like oxidoreductase" evidence="4">
    <location>
        <begin position="136"/>
        <end position="250"/>
    </location>
</feature>
<evidence type="ECO:0000313" key="5">
    <source>
        <dbReference type="EMBL" id="SDP25911.1"/>
    </source>
</evidence>
<feature type="domain" description="Gfo/Idh/MocA-like oxidoreductase N-terminal" evidence="3">
    <location>
        <begin position="8"/>
        <end position="124"/>
    </location>
</feature>
<organism evidence="5 6">
    <name type="scientific">Nakamurella panacisegetis</name>
    <dbReference type="NCBI Taxonomy" id="1090615"/>
    <lineage>
        <taxon>Bacteria</taxon>
        <taxon>Bacillati</taxon>
        <taxon>Actinomycetota</taxon>
        <taxon>Actinomycetes</taxon>
        <taxon>Nakamurellales</taxon>
        <taxon>Nakamurellaceae</taxon>
        <taxon>Nakamurella</taxon>
    </lineage>
</organism>
<dbReference type="InterPro" id="IPR050984">
    <property type="entry name" value="Gfo/Idh/MocA_domain"/>
</dbReference>
<dbReference type="OrthoDB" id="9815825at2"/>
<dbReference type="GO" id="GO:0016491">
    <property type="term" value="F:oxidoreductase activity"/>
    <property type="evidence" value="ECO:0007669"/>
    <property type="project" value="UniProtKB-KW"/>
</dbReference>
<dbReference type="RefSeq" id="WP_090478027.1">
    <property type="nucleotide sequence ID" value="NZ_LT629710.1"/>
</dbReference>
<dbReference type="AlphaFoldDB" id="A0A1H0R8W2"/>
<dbReference type="Proteomes" id="UP000198741">
    <property type="component" value="Chromosome I"/>
</dbReference>
<dbReference type="PANTHER" id="PTHR22604">
    <property type="entry name" value="OXIDOREDUCTASES"/>
    <property type="match status" value="1"/>
</dbReference>
<evidence type="ECO:0000256" key="2">
    <source>
        <dbReference type="ARBA" id="ARBA00023002"/>
    </source>
</evidence>
<evidence type="ECO:0000259" key="4">
    <source>
        <dbReference type="Pfam" id="PF22725"/>
    </source>
</evidence>
<evidence type="ECO:0000256" key="1">
    <source>
        <dbReference type="ARBA" id="ARBA00010928"/>
    </source>
</evidence>
<dbReference type="STRING" id="1090615.SAMN04515671_3450"/>